<dbReference type="AlphaFoldDB" id="A0A382H972"/>
<dbReference type="PANTHER" id="PTHR47017">
    <property type="entry name" value="ACYL-COA"/>
    <property type="match status" value="1"/>
</dbReference>
<dbReference type="Gene3D" id="3.40.630.30">
    <property type="match status" value="1"/>
</dbReference>
<dbReference type="InterPro" id="IPR007434">
    <property type="entry name" value="FemAB-like"/>
</dbReference>
<proteinExistence type="predicted"/>
<sequence>MRADIADSISDFPAEEWNELAGSRYPFLRHEFLEAAEKSGCAASETGWIPRHIGLRDENGQLAAAMPLYEKTHSWGEFVFDWAWADAYEKSGYDYYPKLVSAIPFTPATSSRLLTKNPDYLGYLIEAAREITSANDFSSIHVLFPEEAELDTLRAGGLKIRKDCQFHWYNRGYKNFDEFLATFNSAKRKKVRRDRRLVADQGITFQRLTGREIDRTLWWEVYELISMTFLRRGSLPYFNLDFFMEITARLPENVLVIIAKKKLETIAAAIFYDTDTTLYGRYWGADTRYNALHFETCYYQGIDYCIEKNRQLFEPGTQGEHKISRGFTPVTTWSAHWLARPEFFSAVQQFIESEQHYIDRYIDAVKTHTPYRKTRGP</sequence>
<dbReference type="SUPFAM" id="SSF55729">
    <property type="entry name" value="Acyl-CoA N-acyltransferases (Nat)"/>
    <property type="match status" value="1"/>
</dbReference>
<dbReference type="PANTHER" id="PTHR47017:SF1">
    <property type="entry name" value="ACYL-COA"/>
    <property type="match status" value="1"/>
</dbReference>
<evidence type="ECO:0000313" key="1">
    <source>
        <dbReference type="EMBL" id="SVB83858.1"/>
    </source>
</evidence>
<dbReference type="EMBL" id="UINC01059918">
    <property type="protein sequence ID" value="SVB83858.1"/>
    <property type="molecule type" value="Genomic_DNA"/>
</dbReference>
<dbReference type="Pfam" id="PF04339">
    <property type="entry name" value="FemAB_like"/>
    <property type="match status" value="1"/>
</dbReference>
<accession>A0A382H972</accession>
<organism evidence="1">
    <name type="scientific">marine metagenome</name>
    <dbReference type="NCBI Taxonomy" id="408172"/>
    <lineage>
        <taxon>unclassified sequences</taxon>
        <taxon>metagenomes</taxon>
        <taxon>ecological metagenomes</taxon>
    </lineage>
</organism>
<evidence type="ECO:0008006" key="2">
    <source>
        <dbReference type="Google" id="ProtNLM"/>
    </source>
</evidence>
<name>A0A382H972_9ZZZZ</name>
<reference evidence="1" key="1">
    <citation type="submission" date="2018-05" db="EMBL/GenBank/DDBJ databases">
        <authorList>
            <person name="Lanie J.A."/>
            <person name="Ng W.-L."/>
            <person name="Kazmierczak K.M."/>
            <person name="Andrzejewski T.M."/>
            <person name="Davidsen T.M."/>
            <person name="Wayne K.J."/>
            <person name="Tettelin H."/>
            <person name="Glass J.I."/>
            <person name="Rusch D."/>
            <person name="Podicherti R."/>
            <person name="Tsui H.-C.T."/>
            <person name="Winkler M.E."/>
        </authorList>
    </citation>
    <scope>NUCLEOTIDE SEQUENCE</scope>
</reference>
<gene>
    <name evidence="1" type="ORF">METZ01_LOCUS236712</name>
</gene>
<dbReference type="InterPro" id="IPR016181">
    <property type="entry name" value="Acyl_CoA_acyltransferase"/>
</dbReference>
<protein>
    <recommendedName>
        <fullName evidence="2">BioF2-like acetyltransferase domain-containing protein</fullName>
    </recommendedName>
</protein>